<keyword evidence="2 3" id="KW-0342">GTP-binding</keyword>
<dbReference type="GO" id="GO:0003924">
    <property type="term" value="F:GTPase activity"/>
    <property type="evidence" value="ECO:0007669"/>
    <property type="project" value="InterPro"/>
</dbReference>
<evidence type="ECO:0000259" key="5">
    <source>
        <dbReference type="PROSITE" id="PS51718"/>
    </source>
</evidence>
<evidence type="ECO:0000256" key="1">
    <source>
        <dbReference type="ARBA" id="ARBA00022741"/>
    </source>
</evidence>
<evidence type="ECO:0000256" key="3">
    <source>
        <dbReference type="RuleBase" id="RU003932"/>
    </source>
</evidence>
<dbReference type="InterPro" id="IPR000375">
    <property type="entry name" value="Dynamin_stalk"/>
</dbReference>
<dbReference type="GO" id="GO:0016020">
    <property type="term" value="C:membrane"/>
    <property type="evidence" value="ECO:0007669"/>
    <property type="project" value="TreeGrafter"/>
</dbReference>
<dbReference type="SMART" id="SM00053">
    <property type="entry name" value="DYNc"/>
    <property type="match status" value="1"/>
</dbReference>
<dbReference type="InterPro" id="IPR030381">
    <property type="entry name" value="G_DYNAMIN_dom"/>
</dbReference>
<keyword evidence="7" id="KW-1185">Reference proteome</keyword>
<evidence type="ECO:0008006" key="8">
    <source>
        <dbReference type="Google" id="ProtNLM"/>
    </source>
</evidence>
<evidence type="ECO:0000259" key="4">
    <source>
        <dbReference type="PROSITE" id="PS51388"/>
    </source>
</evidence>
<proteinExistence type="inferred from homology"/>
<name>A0AAV7X5K9_9NEOP</name>
<protein>
    <recommendedName>
        <fullName evidence="8">Dynamin-1-like protein</fullName>
    </recommendedName>
</protein>
<feature type="domain" description="GED" evidence="4">
    <location>
        <begin position="560"/>
        <end position="651"/>
    </location>
</feature>
<organism evidence="6 7">
    <name type="scientific">Megalurothrips usitatus</name>
    <name type="common">bean blossom thrips</name>
    <dbReference type="NCBI Taxonomy" id="439358"/>
    <lineage>
        <taxon>Eukaryota</taxon>
        <taxon>Metazoa</taxon>
        <taxon>Ecdysozoa</taxon>
        <taxon>Arthropoda</taxon>
        <taxon>Hexapoda</taxon>
        <taxon>Insecta</taxon>
        <taxon>Pterygota</taxon>
        <taxon>Neoptera</taxon>
        <taxon>Paraneoptera</taxon>
        <taxon>Thysanoptera</taxon>
        <taxon>Terebrantia</taxon>
        <taxon>Thripoidea</taxon>
        <taxon>Thripidae</taxon>
        <taxon>Megalurothrips</taxon>
    </lineage>
</organism>
<dbReference type="InterPro" id="IPR045063">
    <property type="entry name" value="Dynamin_N"/>
</dbReference>
<dbReference type="EMBL" id="JAPTSV010000015">
    <property type="protein sequence ID" value="KAJ1520325.1"/>
    <property type="molecule type" value="Genomic_DNA"/>
</dbReference>
<dbReference type="AlphaFoldDB" id="A0AAV7X5K9"/>
<dbReference type="PRINTS" id="PR00195">
    <property type="entry name" value="DYNAMIN"/>
</dbReference>
<dbReference type="GO" id="GO:0005737">
    <property type="term" value="C:cytoplasm"/>
    <property type="evidence" value="ECO:0007669"/>
    <property type="project" value="TreeGrafter"/>
</dbReference>
<dbReference type="Pfam" id="PF01031">
    <property type="entry name" value="Dynamin_M"/>
    <property type="match status" value="1"/>
</dbReference>
<dbReference type="Pfam" id="PF02212">
    <property type="entry name" value="GED"/>
    <property type="match status" value="1"/>
</dbReference>
<dbReference type="PROSITE" id="PS51718">
    <property type="entry name" value="G_DYNAMIN_2"/>
    <property type="match status" value="1"/>
</dbReference>
<dbReference type="Proteomes" id="UP001075354">
    <property type="component" value="Chromosome 15"/>
</dbReference>
<dbReference type="CDD" id="cd08771">
    <property type="entry name" value="DLP_1"/>
    <property type="match status" value="1"/>
</dbReference>
<dbReference type="PANTHER" id="PTHR11566">
    <property type="entry name" value="DYNAMIN"/>
    <property type="match status" value="1"/>
</dbReference>
<dbReference type="GO" id="GO:0005525">
    <property type="term" value="F:GTP binding"/>
    <property type="evidence" value="ECO:0007669"/>
    <property type="project" value="UniProtKB-KW"/>
</dbReference>
<dbReference type="InterPro" id="IPR019762">
    <property type="entry name" value="Dynamin_GTPase_CS"/>
</dbReference>
<keyword evidence="1 3" id="KW-0547">Nucleotide-binding</keyword>
<comment type="caution">
    <text evidence="6">The sequence shown here is derived from an EMBL/GenBank/DDBJ whole genome shotgun (WGS) entry which is preliminary data.</text>
</comment>
<dbReference type="InterPro" id="IPR001401">
    <property type="entry name" value="Dynamin_GTPase"/>
</dbReference>
<evidence type="ECO:0000313" key="7">
    <source>
        <dbReference type="Proteomes" id="UP001075354"/>
    </source>
</evidence>
<dbReference type="SUPFAM" id="SSF52540">
    <property type="entry name" value="P-loop containing nucleoside triphosphate hydrolases"/>
    <property type="match status" value="1"/>
</dbReference>
<dbReference type="InterPro" id="IPR027417">
    <property type="entry name" value="P-loop_NTPase"/>
</dbReference>
<comment type="similarity">
    <text evidence="3">Belongs to the TRAFAC class dynamin-like GTPase superfamily. Dynamin/Fzo/YdjA family.</text>
</comment>
<dbReference type="GO" id="GO:0005874">
    <property type="term" value="C:microtubule"/>
    <property type="evidence" value="ECO:0007669"/>
    <property type="project" value="TreeGrafter"/>
</dbReference>
<dbReference type="InterPro" id="IPR020850">
    <property type="entry name" value="GED_dom"/>
</dbReference>
<dbReference type="InterPro" id="IPR022812">
    <property type="entry name" value="Dynamin"/>
</dbReference>
<feature type="domain" description="Dynamin-type G" evidence="5">
    <location>
        <begin position="25"/>
        <end position="301"/>
    </location>
</feature>
<dbReference type="PROSITE" id="PS51388">
    <property type="entry name" value="GED"/>
    <property type="match status" value="1"/>
</dbReference>
<accession>A0AAV7X5K9</accession>
<evidence type="ECO:0000313" key="6">
    <source>
        <dbReference type="EMBL" id="KAJ1520325.1"/>
    </source>
</evidence>
<dbReference type="Gene3D" id="1.20.120.1240">
    <property type="entry name" value="Dynamin, middle domain"/>
    <property type="match status" value="1"/>
</dbReference>
<dbReference type="PROSITE" id="PS00410">
    <property type="entry name" value="G_DYNAMIN_1"/>
    <property type="match status" value="1"/>
</dbReference>
<dbReference type="Pfam" id="PF00350">
    <property type="entry name" value="Dynamin_N"/>
    <property type="match status" value="1"/>
</dbReference>
<reference evidence="6" key="1">
    <citation type="submission" date="2022-12" db="EMBL/GenBank/DDBJ databases">
        <title>Chromosome-level genome assembly of the bean flower thrips Megalurothrips usitatus.</title>
        <authorList>
            <person name="Ma L."/>
            <person name="Liu Q."/>
            <person name="Li H."/>
            <person name="Cai W."/>
        </authorList>
    </citation>
    <scope>NUCLEOTIDE SEQUENCE</scope>
    <source>
        <strain evidence="6">Cailab_2022a</strain>
    </source>
</reference>
<dbReference type="Gene3D" id="3.40.50.300">
    <property type="entry name" value="P-loop containing nucleotide triphosphate hydrolases"/>
    <property type="match status" value="1"/>
</dbReference>
<dbReference type="InterPro" id="IPR003130">
    <property type="entry name" value="GED"/>
</dbReference>
<evidence type="ECO:0000256" key="2">
    <source>
        <dbReference type="ARBA" id="ARBA00023134"/>
    </source>
</evidence>
<dbReference type="GO" id="GO:0008017">
    <property type="term" value="F:microtubule binding"/>
    <property type="evidence" value="ECO:0007669"/>
    <property type="project" value="TreeGrafter"/>
</dbReference>
<gene>
    <name evidence="6" type="ORF">ONE63_004524</name>
</gene>
<sequence length="661" mass="74819">MAMSSVLIRKLNTIQDVFSSLGYEPIELPKIVVVGTQSAGKSSVLESLVKRSFLPRGKDLVTRCPLVLQLYNCPLGDRLREAKDTQLEEWGEFNHAEGKIFEIREIRDEIERQTEVLAPGDKCIVKHPITLKVYSPFVVNLTLVDLPGITKVPVGDQPHDIEDQIHELIYEQIANPTAIILAVITANTDMATNESLKLAKNVNPKGERTLAVVTKLDLMDKGTDARAVLTGDVIKVELGIVGVVNRSQQDIIDDKSMEDAHADERKFLQSHYPDLASRSGTTYLASRLSDLLGNHINTCLPAVKVKMQSEVQECLKVLFDLGESVTDKKAALMSLINDFTRTFARLCETGPQDMKARTLIGGAKICDILHSELEKTFSSFDPCKEYDEDQVIMAIRQSNGLKPPFFVSEPAFEMLIKPQILKMEQPALACVEAVKVELGKVCRKAISRQLSMRFPSLKQELLRVVESVIEKHAAKAIEMIKNLIAIETGHITYYRIDALKEDFQKLLSNEGNGEYEIPFNPGHRKSVLRSMIHQHKGDAREEIQRRIHLLEMSDKDEKHVIILGKMLEHYFKIVQETMQDSTAKTVVTFYVNVVKESLNSELCVHLMKDDHLDELFYENDDVTFQRETYQKRRRVSTVPWSVKEGCFDRNSVALHAKNRRL</sequence>